<keyword evidence="2" id="KW-0863">Zinc-finger</keyword>
<dbReference type="GO" id="GO:0016579">
    <property type="term" value="P:protein deubiquitination"/>
    <property type="evidence" value="ECO:0007669"/>
    <property type="project" value="InterPro"/>
</dbReference>
<organism evidence="6 7">
    <name type="scientific">Dispira parvispora</name>
    <dbReference type="NCBI Taxonomy" id="1520584"/>
    <lineage>
        <taxon>Eukaryota</taxon>
        <taxon>Fungi</taxon>
        <taxon>Fungi incertae sedis</taxon>
        <taxon>Zoopagomycota</taxon>
        <taxon>Kickxellomycotina</taxon>
        <taxon>Dimargaritomycetes</taxon>
        <taxon>Dimargaritales</taxon>
        <taxon>Dimargaritaceae</taxon>
        <taxon>Dispira</taxon>
    </lineage>
</organism>
<feature type="region of interest" description="Disordered" evidence="4">
    <location>
        <begin position="1"/>
        <end position="63"/>
    </location>
</feature>
<dbReference type="PANTHER" id="PTHR21646">
    <property type="entry name" value="UBIQUITIN CARBOXYL-TERMINAL HYDROLASE"/>
    <property type="match status" value="1"/>
</dbReference>
<feature type="compositionally biased region" description="Polar residues" evidence="4">
    <location>
        <begin position="13"/>
        <end position="24"/>
    </location>
</feature>
<keyword evidence="7" id="KW-1185">Reference proteome</keyword>
<dbReference type="GO" id="GO:0004843">
    <property type="term" value="F:cysteine-type deubiquitinase activity"/>
    <property type="evidence" value="ECO:0007669"/>
    <property type="project" value="InterPro"/>
</dbReference>
<feature type="region of interest" description="Disordered" evidence="4">
    <location>
        <begin position="224"/>
        <end position="262"/>
    </location>
</feature>
<name>A0A9W8E4S8_9FUNG</name>
<dbReference type="InterPro" id="IPR028889">
    <property type="entry name" value="USP"/>
</dbReference>
<comment type="caution">
    <text evidence="6">The sequence shown here is derived from an EMBL/GenBank/DDBJ whole genome shotgun (WGS) entry which is preliminary data.</text>
</comment>
<dbReference type="Pfam" id="PF02148">
    <property type="entry name" value="zf-UBP"/>
    <property type="match status" value="1"/>
</dbReference>
<evidence type="ECO:0000256" key="1">
    <source>
        <dbReference type="ARBA" id="ARBA00022723"/>
    </source>
</evidence>
<dbReference type="InterPro" id="IPR001607">
    <property type="entry name" value="Znf_UBP"/>
</dbReference>
<feature type="compositionally biased region" description="Low complexity" evidence="4">
    <location>
        <begin position="251"/>
        <end position="262"/>
    </location>
</feature>
<gene>
    <name evidence="6" type="ORF">IWQ62_005135</name>
</gene>
<evidence type="ECO:0000313" key="6">
    <source>
        <dbReference type="EMBL" id="KAJ1957255.1"/>
    </source>
</evidence>
<feature type="compositionally biased region" description="Acidic residues" evidence="4">
    <location>
        <begin position="29"/>
        <end position="38"/>
    </location>
</feature>
<dbReference type="Pfam" id="PF00443">
    <property type="entry name" value="UCH"/>
    <property type="match status" value="1"/>
</dbReference>
<evidence type="ECO:0000256" key="4">
    <source>
        <dbReference type="SAM" id="MobiDB-lite"/>
    </source>
</evidence>
<sequence>MGHKKGKRRAAPTSVQTRQMSQTVHQDDHDDLECDIDVTDMSHDKVDGSPSSPTYQNQGLCKPTSPSHMQLPPALKCTHLKQIKIPRLKKAFTHSLSQSHQCQLCEKPTVHSTTTPIESEDAIPKNLENIPHLLCLVCGKAFCAVRPSTPDEYSGSPPVRAFGHVLEHCTRNNHQHSLFFQPSTSQFWCLTCQSEVISNSRKNQLLVECKTALENIVRAAHQVPTSAVPLSPPPKSSHHGSKKPHPMQQRVTTSATTSSVTAGDRDPTALCGLVNLGNTCFFNSVIQALVATQPLRHYVDQPGILASQPPPPTKKVSKSRMVYKIRAPTEEARNWPPLTLEFTTLLNTMWKFLACKQSVTVDPQEIFGVISRRWK</sequence>
<dbReference type="InterPro" id="IPR018200">
    <property type="entry name" value="USP_CS"/>
</dbReference>
<dbReference type="InterPro" id="IPR050185">
    <property type="entry name" value="Ub_carboxyl-term_hydrolase"/>
</dbReference>
<feature type="non-terminal residue" evidence="6">
    <location>
        <position position="375"/>
    </location>
</feature>
<feature type="compositionally biased region" description="Basic residues" evidence="4">
    <location>
        <begin position="1"/>
        <end position="10"/>
    </location>
</feature>
<dbReference type="Gene3D" id="3.90.70.10">
    <property type="entry name" value="Cysteine proteinases"/>
    <property type="match status" value="1"/>
</dbReference>
<evidence type="ECO:0000256" key="3">
    <source>
        <dbReference type="ARBA" id="ARBA00022833"/>
    </source>
</evidence>
<proteinExistence type="predicted"/>
<dbReference type="PROSITE" id="PS50235">
    <property type="entry name" value="USP_3"/>
    <property type="match status" value="1"/>
</dbReference>
<dbReference type="GO" id="GO:0008270">
    <property type="term" value="F:zinc ion binding"/>
    <property type="evidence" value="ECO:0007669"/>
    <property type="project" value="UniProtKB-KW"/>
</dbReference>
<feature type="domain" description="USP" evidence="5">
    <location>
        <begin position="271"/>
        <end position="375"/>
    </location>
</feature>
<dbReference type="Proteomes" id="UP001150925">
    <property type="component" value="Unassembled WGS sequence"/>
</dbReference>
<dbReference type="SUPFAM" id="SSF54001">
    <property type="entry name" value="Cysteine proteinases"/>
    <property type="match status" value="1"/>
</dbReference>
<reference evidence="6" key="1">
    <citation type="submission" date="2022-07" db="EMBL/GenBank/DDBJ databases">
        <title>Phylogenomic reconstructions and comparative analyses of Kickxellomycotina fungi.</title>
        <authorList>
            <person name="Reynolds N.K."/>
            <person name="Stajich J.E."/>
            <person name="Barry K."/>
            <person name="Grigoriev I.V."/>
            <person name="Crous P."/>
            <person name="Smith M.E."/>
        </authorList>
    </citation>
    <scope>NUCLEOTIDE SEQUENCE</scope>
    <source>
        <strain evidence="6">RSA 1196</strain>
    </source>
</reference>
<dbReference type="SUPFAM" id="SSF57850">
    <property type="entry name" value="RING/U-box"/>
    <property type="match status" value="1"/>
</dbReference>
<protein>
    <recommendedName>
        <fullName evidence="5">USP domain-containing protein</fullName>
    </recommendedName>
</protein>
<feature type="compositionally biased region" description="Basic residues" evidence="4">
    <location>
        <begin position="236"/>
        <end position="245"/>
    </location>
</feature>
<keyword evidence="1" id="KW-0479">Metal-binding</keyword>
<evidence type="ECO:0000313" key="7">
    <source>
        <dbReference type="Proteomes" id="UP001150925"/>
    </source>
</evidence>
<dbReference type="PROSITE" id="PS00972">
    <property type="entry name" value="USP_1"/>
    <property type="match status" value="1"/>
</dbReference>
<evidence type="ECO:0000259" key="5">
    <source>
        <dbReference type="PROSITE" id="PS50235"/>
    </source>
</evidence>
<feature type="compositionally biased region" description="Polar residues" evidence="4">
    <location>
        <begin position="49"/>
        <end position="63"/>
    </location>
</feature>
<dbReference type="InterPro" id="IPR001394">
    <property type="entry name" value="Peptidase_C19_UCH"/>
</dbReference>
<dbReference type="InterPro" id="IPR013083">
    <property type="entry name" value="Znf_RING/FYVE/PHD"/>
</dbReference>
<accession>A0A9W8E4S8</accession>
<dbReference type="EMBL" id="JANBPY010001980">
    <property type="protein sequence ID" value="KAJ1957255.1"/>
    <property type="molecule type" value="Genomic_DNA"/>
</dbReference>
<dbReference type="CDD" id="cd02257">
    <property type="entry name" value="Peptidase_C19"/>
    <property type="match status" value="1"/>
</dbReference>
<dbReference type="AlphaFoldDB" id="A0A9W8E4S8"/>
<dbReference type="Gene3D" id="3.30.40.10">
    <property type="entry name" value="Zinc/RING finger domain, C3HC4 (zinc finger)"/>
    <property type="match status" value="1"/>
</dbReference>
<dbReference type="OrthoDB" id="420187at2759"/>
<evidence type="ECO:0000256" key="2">
    <source>
        <dbReference type="ARBA" id="ARBA00022771"/>
    </source>
</evidence>
<dbReference type="InterPro" id="IPR038765">
    <property type="entry name" value="Papain-like_cys_pep_sf"/>
</dbReference>
<keyword evidence="3" id="KW-0862">Zinc</keyword>